<evidence type="ECO:0000313" key="2">
    <source>
        <dbReference type="Proteomes" id="UP000297910"/>
    </source>
</evidence>
<accession>A0A4Z1FCE0</accession>
<sequence>MKVVDIYSTCQVIDTKKVPGFFSRYPAAISVGATDVENALSAIAQEASQPNSRERRRALIRQSNAYGDPFSICHCSAELERLVLLASIIEVMWIHDEELDHGAACREHSALAEVLKIDVQPSDFTSKNVRQSALATVLRKAIDLDPEKAPKLIETLQNYLATFDSRDDDFDRIEEISSYFIRWGMGIALNDADYESIQQYDFTMGNILGLTNDYFSWNIEKNQTTDRIRNGVRVLIKQHNISPDAAKLLLLGLIVEEESKAARLKKERLKRPISLELSMYFEAIELYVGGSCFWHATAPRYRVFE</sequence>
<keyword evidence="2" id="KW-1185">Reference proteome</keyword>
<organism evidence="1 2">
    <name type="scientific">Botrytis paeoniae</name>
    <dbReference type="NCBI Taxonomy" id="278948"/>
    <lineage>
        <taxon>Eukaryota</taxon>
        <taxon>Fungi</taxon>
        <taxon>Dikarya</taxon>
        <taxon>Ascomycota</taxon>
        <taxon>Pezizomycotina</taxon>
        <taxon>Leotiomycetes</taxon>
        <taxon>Helotiales</taxon>
        <taxon>Sclerotiniaceae</taxon>
        <taxon>Botrytis</taxon>
    </lineage>
</organism>
<dbReference type="Pfam" id="PF19086">
    <property type="entry name" value="Terpene_syn_C_2"/>
    <property type="match status" value="1"/>
</dbReference>
<protein>
    <recommendedName>
        <fullName evidence="3">Terpenoid synthase</fullName>
    </recommendedName>
</protein>
<dbReference type="SUPFAM" id="SSF48576">
    <property type="entry name" value="Terpenoid synthases"/>
    <property type="match status" value="1"/>
</dbReference>
<dbReference type="EMBL" id="PQXI01000250">
    <property type="protein sequence ID" value="TGO20969.1"/>
    <property type="molecule type" value="Genomic_DNA"/>
</dbReference>
<dbReference type="Gene3D" id="1.10.600.10">
    <property type="entry name" value="Farnesyl Diphosphate Synthase"/>
    <property type="match status" value="1"/>
</dbReference>
<dbReference type="InterPro" id="IPR008949">
    <property type="entry name" value="Isoprenoid_synthase_dom_sf"/>
</dbReference>
<gene>
    <name evidence="1" type="ORF">BPAE_0251g00010</name>
</gene>
<reference evidence="1 2" key="1">
    <citation type="submission" date="2017-12" db="EMBL/GenBank/DDBJ databases">
        <title>Comparative genomics of Botrytis spp.</title>
        <authorList>
            <person name="Valero-Jimenez C.A."/>
            <person name="Tapia P."/>
            <person name="Veloso J."/>
            <person name="Silva-Moreno E."/>
            <person name="Staats M."/>
            <person name="Valdes J.H."/>
            <person name="Van Kan J.A.L."/>
        </authorList>
    </citation>
    <scope>NUCLEOTIDE SEQUENCE [LARGE SCALE GENOMIC DNA]</scope>
    <source>
        <strain evidence="1 2">Bp0003</strain>
    </source>
</reference>
<proteinExistence type="predicted"/>
<evidence type="ECO:0008006" key="3">
    <source>
        <dbReference type="Google" id="ProtNLM"/>
    </source>
</evidence>
<dbReference type="AlphaFoldDB" id="A0A4Z1FCE0"/>
<comment type="caution">
    <text evidence="1">The sequence shown here is derived from an EMBL/GenBank/DDBJ whole genome shotgun (WGS) entry which is preliminary data.</text>
</comment>
<evidence type="ECO:0000313" key="1">
    <source>
        <dbReference type="EMBL" id="TGO20969.1"/>
    </source>
</evidence>
<name>A0A4Z1FCE0_9HELO</name>
<dbReference type="Proteomes" id="UP000297910">
    <property type="component" value="Unassembled WGS sequence"/>
</dbReference>